<feature type="compositionally biased region" description="Low complexity" evidence="2">
    <location>
        <begin position="186"/>
        <end position="200"/>
    </location>
</feature>
<gene>
    <name evidence="3" type="ORF">EMWEY_00005530</name>
</gene>
<accession>U6LYG0</accession>
<dbReference type="EMBL" id="HG719192">
    <property type="protein sequence ID" value="CDJ56992.1"/>
    <property type="molecule type" value="Genomic_DNA"/>
</dbReference>
<feature type="region of interest" description="Disordered" evidence="2">
    <location>
        <begin position="442"/>
        <end position="486"/>
    </location>
</feature>
<evidence type="ECO:0000313" key="4">
    <source>
        <dbReference type="Proteomes" id="UP000030763"/>
    </source>
</evidence>
<dbReference type="OMA" id="ETWHPRV"/>
<name>U6LYG0_EIMMA</name>
<feature type="compositionally biased region" description="Low complexity" evidence="2">
    <location>
        <begin position="547"/>
        <end position="564"/>
    </location>
</feature>
<organism evidence="3 4">
    <name type="scientific">Eimeria maxima</name>
    <name type="common">Coccidian parasite</name>
    <dbReference type="NCBI Taxonomy" id="5804"/>
    <lineage>
        <taxon>Eukaryota</taxon>
        <taxon>Sar</taxon>
        <taxon>Alveolata</taxon>
        <taxon>Apicomplexa</taxon>
        <taxon>Conoidasida</taxon>
        <taxon>Coccidia</taxon>
        <taxon>Eucoccidiorida</taxon>
        <taxon>Eimeriorina</taxon>
        <taxon>Eimeriidae</taxon>
        <taxon>Eimeria</taxon>
    </lineage>
</organism>
<feature type="region of interest" description="Disordered" evidence="2">
    <location>
        <begin position="515"/>
        <end position="567"/>
    </location>
</feature>
<feature type="region of interest" description="Disordered" evidence="2">
    <location>
        <begin position="176"/>
        <end position="232"/>
    </location>
</feature>
<keyword evidence="1" id="KW-0175">Coiled coil</keyword>
<dbReference type="RefSeq" id="XP_013333642.1">
    <property type="nucleotide sequence ID" value="XM_013478188.1"/>
</dbReference>
<feature type="region of interest" description="Disordered" evidence="2">
    <location>
        <begin position="71"/>
        <end position="91"/>
    </location>
</feature>
<feature type="compositionally biased region" description="Low complexity" evidence="2">
    <location>
        <begin position="606"/>
        <end position="617"/>
    </location>
</feature>
<evidence type="ECO:0000256" key="2">
    <source>
        <dbReference type="SAM" id="MobiDB-lite"/>
    </source>
</evidence>
<keyword evidence="4" id="KW-1185">Reference proteome</keyword>
<feature type="region of interest" description="Disordered" evidence="2">
    <location>
        <begin position="580"/>
        <end position="617"/>
    </location>
</feature>
<dbReference type="AlphaFoldDB" id="U6LYG0"/>
<protein>
    <submittedName>
        <fullName evidence="3">Uncharacterized protein</fullName>
    </submittedName>
</protein>
<dbReference type="VEuPathDB" id="ToxoDB:EMWEY_00005530"/>
<evidence type="ECO:0000313" key="3">
    <source>
        <dbReference type="EMBL" id="CDJ56992.1"/>
    </source>
</evidence>
<evidence type="ECO:0000256" key="1">
    <source>
        <dbReference type="SAM" id="Coils"/>
    </source>
</evidence>
<feature type="compositionally biased region" description="Low complexity" evidence="2">
    <location>
        <begin position="516"/>
        <end position="539"/>
    </location>
</feature>
<feature type="compositionally biased region" description="Low complexity" evidence="2">
    <location>
        <begin position="468"/>
        <end position="478"/>
    </location>
</feature>
<proteinExistence type="predicted"/>
<feature type="coiled-coil region" evidence="1">
    <location>
        <begin position="810"/>
        <end position="883"/>
    </location>
</feature>
<dbReference type="Proteomes" id="UP000030763">
    <property type="component" value="Unassembled WGS sequence"/>
</dbReference>
<reference evidence="3" key="1">
    <citation type="submission" date="2013-10" db="EMBL/GenBank/DDBJ databases">
        <title>Genomic analysis of the causative agents of coccidiosis in chickens.</title>
        <authorList>
            <person name="Reid A.J."/>
            <person name="Blake D."/>
            <person name="Billington K."/>
            <person name="Browne H."/>
            <person name="Dunn M."/>
            <person name="Hung S."/>
            <person name="Kawahara F."/>
            <person name="Miranda-Saavedra D."/>
            <person name="Mourier T."/>
            <person name="Nagra H."/>
            <person name="Otto T.D."/>
            <person name="Rawlings N."/>
            <person name="Sanchez A."/>
            <person name="Sanders M."/>
            <person name="Subramaniam C."/>
            <person name="Tay Y."/>
            <person name="Dear P."/>
            <person name="Doerig C."/>
            <person name="Gruber A."/>
            <person name="Parkinson J."/>
            <person name="Shirley M."/>
            <person name="Wan K.L."/>
            <person name="Berriman M."/>
            <person name="Tomley F."/>
            <person name="Pain A."/>
        </authorList>
    </citation>
    <scope>NUCLEOTIDE SEQUENCE [LARGE SCALE GENOMIC DNA]</scope>
    <source>
        <strain evidence="3">Weybridge</strain>
    </source>
</reference>
<dbReference type="OrthoDB" id="349442at2759"/>
<feature type="compositionally biased region" description="Low complexity" evidence="2">
    <location>
        <begin position="76"/>
        <end position="91"/>
    </location>
</feature>
<dbReference type="GeneID" id="25334539"/>
<feature type="compositionally biased region" description="Low complexity" evidence="2">
    <location>
        <begin position="585"/>
        <end position="599"/>
    </location>
</feature>
<sequence length="899" mass="99042">MDDNPRFDALPLQLPHLLVIQRKKSDRSYEGSRQNRTSRSCRCISNGTAFSPRCVLSVEYPCNYSTDPQIGPPPEAAAHPAADTTARAPGAASNALSRATCAALHACHTHGCADALKYTKRQPPGTQLLQAPEKEPIWGPVEGRSVDVHQGNAHNSSVSVSWGTLYRPRTFLEVQEGNRPNRCPEATAASPAAAADSQAQHNPRRRYSNPNSRSSSNSNKYYSSNCSSGRDSRVGQRASWMCGHQVRQRNSRQQEEGQRQLQRRTCPAVSDRWSCTRCCSPNAHLAHGRFPAVGHEAPADWNGRHVPATASAFILASTGDSASPVAAPATAGRGYSRRPPAATAAADAATDAVDQAVPGISSEPHYKQWNVSTAAQLPSSARSLKRVSPSSGDCGAVASRCGTGGAQLGPVGLEESQTACLGASTDSAQRSFSTSCCCSCSSSSTKATAGTRAVTTPTASSRHIAAPTRWTTRRTQQQLHGQQTLDPKEEVLDNRQQQELQQKQLVQLKQQHEKVQQQQAVHQHEQQMQPKQQRWRQPQLEQHKKPQQTIQQMQKKAQQQPSQQHMDAADVLAAVSYASDGAGGRNNQQLQQLQLQRQQDASGVFSPTGGAESTGSAAAAVATDSTAATSSDAAVAAPAAVATVASTASPVAAAAAPGLASAEQLSMHSCRYELELPYLQQRRMQQQKHHQQQETRHPQVQQRQLYTCIEHFCRVLQRSACRRPWRQLLLHAAQQHALQHQLQQQARTPGQQYYRANKQQQEQLAQEDVQQLPLLQKHQQGTQCLNVMEADLHSLSLRDEASSRDTCMRLEDYRRRLRQQQLRHKQLQLQQKREQRQQHKQQQQLIQQLATAAQELKKANDQQEALQGRLAAALSRLQQLEQQQLQQQQWRQGDPRVRA</sequence>
<reference evidence="3" key="2">
    <citation type="submission" date="2013-10" db="EMBL/GenBank/DDBJ databases">
        <authorList>
            <person name="Aslett M."/>
        </authorList>
    </citation>
    <scope>NUCLEOTIDE SEQUENCE [LARGE SCALE GENOMIC DNA]</scope>
    <source>
        <strain evidence="3">Weybridge</strain>
    </source>
</reference>
<feature type="compositionally biased region" description="Low complexity" evidence="2">
    <location>
        <begin position="208"/>
        <end position="228"/>
    </location>
</feature>